<dbReference type="GO" id="GO:0005886">
    <property type="term" value="C:plasma membrane"/>
    <property type="evidence" value="ECO:0007669"/>
    <property type="project" value="TreeGrafter"/>
</dbReference>
<dbReference type="PROSITE" id="PS50297">
    <property type="entry name" value="ANK_REP_REGION"/>
    <property type="match status" value="1"/>
</dbReference>
<organism evidence="3 4">
    <name type="scientific">Pristionchus mayeri</name>
    <dbReference type="NCBI Taxonomy" id="1317129"/>
    <lineage>
        <taxon>Eukaryota</taxon>
        <taxon>Metazoa</taxon>
        <taxon>Ecdysozoa</taxon>
        <taxon>Nematoda</taxon>
        <taxon>Chromadorea</taxon>
        <taxon>Rhabditida</taxon>
        <taxon>Rhabditina</taxon>
        <taxon>Diplogasteromorpha</taxon>
        <taxon>Diplogasteroidea</taxon>
        <taxon>Neodiplogasteridae</taxon>
        <taxon>Pristionchus</taxon>
    </lineage>
</organism>
<feature type="compositionally biased region" description="Low complexity" evidence="2">
    <location>
        <begin position="93"/>
        <end position="105"/>
    </location>
</feature>
<dbReference type="SUPFAM" id="SSF48403">
    <property type="entry name" value="Ankyrin repeat"/>
    <property type="match status" value="1"/>
</dbReference>
<name>A0AAN5D057_9BILA</name>
<dbReference type="GO" id="GO:2000114">
    <property type="term" value="P:regulation of establishment of cell polarity"/>
    <property type="evidence" value="ECO:0007669"/>
    <property type="project" value="TreeGrafter"/>
</dbReference>
<dbReference type="InterPro" id="IPR002110">
    <property type="entry name" value="Ankyrin_rpt"/>
</dbReference>
<dbReference type="PANTHER" id="PTHR13283">
    <property type="entry name" value="KREV INTERACTION TRAPPED 1-RELATED"/>
    <property type="match status" value="1"/>
</dbReference>
<evidence type="ECO:0000313" key="4">
    <source>
        <dbReference type="Proteomes" id="UP001328107"/>
    </source>
</evidence>
<gene>
    <name evidence="3" type="ORF">PMAYCL1PPCAC_23394</name>
</gene>
<dbReference type="Gene3D" id="1.25.40.20">
    <property type="entry name" value="Ankyrin repeat-containing domain"/>
    <property type="match status" value="1"/>
</dbReference>
<dbReference type="EMBL" id="BTRK01000005">
    <property type="protein sequence ID" value="GMR53199.1"/>
    <property type="molecule type" value="Genomic_DNA"/>
</dbReference>
<evidence type="ECO:0000256" key="1">
    <source>
        <dbReference type="PROSITE-ProRule" id="PRU00023"/>
    </source>
</evidence>
<dbReference type="SMART" id="SM00248">
    <property type="entry name" value="ANK"/>
    <property type="match status" value="3"/>
</dbReference>
<evidence type="ECO:0000313" key="3">
    <source>
        <dbReference type="EMBL" id="GMR53199.1"/>
    </source>
</evidence>
<dbReference type="Proteomes" id="UP001328107">
    <property type="component" value="Unassembled WGS sequence"/>
</dbReference>
<feature type="repeat" description="ANK" evidence="1">
    <location>
        <begin position="305"/>
        <end position="337"/>
    </location>
</feature>
<dbReference type="InterPro" id="IPR036770">
    <property type="entry name" value="Ankyrin_rpt-contain_sf"/>
</dbReference>
<dbReference type="PROSITE" id="PS50088">
    <property type="entry name" value="ANK_REPEAT"/>
    <property type="match status" value="1"/>
</dbReference>
<dbReference type="GO" id="GO:0045454">
    <property type="term" value="P:cell redox homeostasis"/>
    <property type="evidence" value="ECO:0007669"/>
    <property type="project" value="TreeGrafter"/>
</dbReference>
<dbReference type="InterPro" id="IPR051594">
    <property type="entry name" value="KRIT1/FRMD8"/>
</dbReference>
<comment type="caution">
    <text evidence="3">The sequence shown here is derived from an EMBL/GenBank/DDBJ whole genome shotgun (WGS) entry which is preliminary data.</text>
</comment>
<dbReference type="AlphaFoldDB" id="A0AAN5D057"/>
<dbReference type="PANTHER" id="PTHR13283:SF11">
    <property type="entry name" value="KREV INTERACTION TRAPPED PROTEIN 1"/>
    <property type="match status" value="1"/>
</dbReference>
<dbReference type="Pfam" id="PF12796">
    <property type="entry name" value="Ank_2"/>
    <property type="match status" value="1"/>
</dbReference>
<accession>A0AAN5D057</accession>
<reference evidence="4" key="1">
    <citation type="submission" date="2022-10" db="EMBL/GenBank/DDBJ databases">
        <title>Genome assembly of Pristionchus species.</title>
        <authorList>
            <person name="Yoshida K."/>
            <person name="Sommer R.J."/>
        </authorList>
    </citation>
    <scope>NUCLEOTIDE SEQUENCE [LARGE SCALE GENOMIC DNA]</scope>
    <source>
        <strain evidence="4">RS5460</strain>
    </source>
</reference>
<keyword evidence="1" id="KW-0040">ANK repeat</keyword>
<proteinExistence type="predicted"/>
<keyword evidence="4" id="KW-1185">Reference proteome</keyword>
<sequence length="714" mass="80593">MLMSMVEQSRGQTPLDEIDVELAILQVREQIVLWMSKATGLASFLTVSVRALRDQDSSIERATLLAVKKALPSANWRFCFIVPPVERKKTGDGSHSSHSSSSFSGSERERNNGRPLVCLTLPKEIKLDEIAPRCVPFTLKKIVDDWSNEDLWKVQYSKSTMIGAVHFIKWLKEREKSDMKRLLTSSQRIITSCSHNPGLPSQHCIRLKAGAREITAEQRAITENAAKKLDKLCSSPMIFYNPLFNTDYAYAGRSTAGDLRFSRDGISLVGGGVSYEMHAASKANDAQRIEQLFTSGYDLNLRDDTGFTPIHYAAFMGNMKALGALMHLGCDVNISNKMGSTALHLAIMGVQPFVVELLLLHPKINRTAVDSNGCTPFDLGGRRKRNAVGEELGKLLYLLEFLEESPKILVTFPDRTSAMMKMESRKDTKADALLYQVLTQDTAMKATPEKAKELMNYFSIWVFCGDKGVQMEGNELAARVATAWEQINGGNGSIEIRRNQLMAVEEEKKISPNRTSQAMLVCEIAQYFQEGWLHTSREDAISMTVSLPPRMNHSLEDTFDRLPKKMKNAARRSAEERQRLMREIEKETALLDRNLSYSEREGRFLAKARKSPTYGCRPYECIVDYIMPRSDSCGYLGVNEDGVHVYTFDKDWFCSYPWDNFSYVSTSSQDGSTVIQFDQYAREVTFTANVHDPFMAASILRLCDHFSRRNRGSR</sequence>
<dbReference type="Gene3D" id="3.10.20.90">
    <property type="entry name" value="Phosphatidylinositol 3-kinase Catalytic Subunit, Chain A, domain 1"/>
    <property type="match status" value="1"/>
</dbReference>
<protein>
    <submittedName>
        <fullName evidence="3">Uncharacterized protein</fullName>
    </submittedName>
</protein>
<evidence type="ECO:0000256" key="2">
    <source>
        <dbReference type="SAM" id="MobiDB-lite"/>
    </source>
</evidence>
<feature type="region of interest" description="Disordered" evidence="2">
    <location>
        <begin position="88"/>
        <end position="111"/>
    </location>
</feature>